<feature type="compositionally biased region" description="Gly residues" evidence="1">
    <location>
        <begin position="47"/>
        <end position="58"/>
    </location>
</feature>
<feature type="region of interest" description="Disordered" evidence="1">
    <location>
        <begin position="28"/>
        <end position="64"/>
    </location>
</feature>
<dbReference type="OrthoDB" id="1668230at2759"/>
<feature type="compositionally biased region" description="Polar residues" evidence="1">
    <location>
        <begin position="33"/>
        <end position="44"/>
    </location>
</feature>
<evidence type="ECO:0000313" key="3">
    <source>
        <dbReference type="Proteomes" id="UP000297245"/>
    </source>
</evidence>
<organism evidence="2 3">
    <name type="scientific">Dendrothele bispora (strain CBS 962.96)</name>
    <dbReference type="NCBI Taxonomy" id="1314807"/>
    <lineage>
        <taxon>Eukaryota</taxon>
        <taxon>Fungi</taxon>
        <taxon>Dikarya</taxon>
        <taxon>Basidiomycota</taxon>
        <taxon>Agaricomycotina</taxon>
        <taxon>Agaricomycetes</taxon>
        <taxon>Agaricomycetidae</taxon>
        <taxon>Agaricales</taxon>
        <taxon>Agaricales incertae sedis</taxon>
        <taxon>Dendrothele</taxon>
    </lineage>
</organism>
<reference evidence="2 3" key="1">
    <citation type="journal article" date="2019" name="Nat. Ecol. Evol.">
        <title>Megaphylogeny resolves global patterns of mushroom evolution.</title>
        <authorList>
            <person name="Varga T."/>
            <person name="Krizsan K."/>
            <person name="Foldi C."/>
            <person name="Dima B."/>
            <person name="Sanchez-Garcia M."/>
            <person name="Sanchez-Ramirez S."/>
            <person name="Szollosi G.J."/>
            <person name="Szarkandi J.G."/>
            <person name="Papp V."/>
            <person name="Albert L."/>
            <person name="Andreopoulos W."/>
            <person name="Angelini C."/>
            <person name="Antonin V."/>
            <person name="Barry K.W."/>
            <person name="Bougher N.L."/>
            <person name="Buchanan P."/>
            <person name="Buyck B."/>
            <person name="Bense V."/>
            <person name="Catcheside P."/>
            <person name="Chovatia M."/>
            <person name="Cooper J."/>
            <person name="Damon W."/>
            <person name="Desjardin D."/>
            <person name="Finy P."/>
            <person name="Geml J."/>
            <person name="Haridas S."/>
            <person name="Hughes K."/>
            <person name="Justo A."/>
            <person name="Karasinski D."/>
            <person name="Kautmanova I."/>
            <person name="Kiss B."/>
            <person name="Kocsube S."/>
            <person name="Kotiranta H."/>
            <person name="LaButti K.M."/>
            <person name="Lechner B.E."/>
            <person name="Liimatainen K."/>
            <person name="Lipzen A."/>
            <person name="Lukacs Z."/>
            <person name="Mihaltcheva S."/>
            <person name="Morgado L.N."/>
            <person name="Niskanen T."/>
            <person name="Noordeloos M.E."/>
            <person name="Ohm R.A."/>
            <person name="Ortiz-Santana B."/>
            <person name="Ovrebo C."/>
            <person name="Racz N."/>
            <person name="Riley R."/>
            <person name="Savchenko A."/>
            <person name="Shiryaev A."/>
            <person name="Soop K."/>
            <person name="Spirin V."/>
            <person name="Szebenyi C."/>
            <person name="Tomsovsky M."/>
            <person name="Tulloss R.E."/>
            <person name="Uehling J."/>
            <person name="Grigoriev I.V."/>
            <person name="Vagvolgyi C."/>
            <person name="Papp T."/>
            <person name="Martin F.M."/>
            <person name="Miettinen O."/>
            <person name="Hibbett D.S."/>
            <person name="Nagy L.G."/>
        </authorList>
    </citation>
    <scope>NUCLEOTIDE SEQUENCE [LARGE SCALE GENOMIC DNA]</scope>
    <source>
        <strain evidence="2 3">CBS 962.96</strain>
    </source>
</reference>
<sequence>MYGLGANIYSNLPSLALSESFSRPLQPLKVSNRAGSPSVTAAMTGNNNGGGGGGGRLGPGSMAGMNQGVIKRVFQRSSGSGAVGGSRLSSEFVDAEEEEEFDYTKEGSGRGCWGTSKSTSSFLQQALQPLSTSFNQRGAGNPPQRIIEENETLSNNSNAPYPVTSHPYPGAGAGGGSTSRSGSGGMSRNGSGTINLVLGNASNLSADTRARSQHEVPGLGGEGMAGEGGGGGYALSITGACLLSWPILLAGAHQAEVKAGRKEELVNGYLVKVYHTQKLITAGLVPTLILFMKTRAASSGEGLDFVLMALGALSYNTISSNTIFRTNTTTTLIELFTSSYSDEISALSIWCLTRICRSAEILHRG</sequence>
<feature type="region of interest" description="Disordered" evidence="1">
    <location>
        <begin position="154"/>
        <end position="192"/>
    </location>
</feature>
<gene>
    <name evidence="2" type="ORF">K435DRAFT_941953</name>
</gene>
<protein>
    <submittedName>
        <fullName evidence="2">Uncharacterized protein</fullName>
    </submittedName>
</protein>
<proteinExistence type="predicted"/>
<dbReference type="InterPro" id="IPR016024">
    <property type="entry name" value="ARM-type_fold"/>
</dbReference>
<dbReference type="EMBL" id="ML179967">
    <property type="protein sequence ID" value="THU79849.1"/>
    <property type="molecule type" value="Genomic_DNA"/>
</dbReference>
<evidence type="ECO:0000313" key="2">
    <source>
        <dbReference type="EMBL" id="THU79849.1"/>
    </source>
</evidence>
<keyword evidence="3" id="KW-1185">Reference proteome</keyword>
<name>A0A4S8KVB6_DENBC</name>
<accession>A0A4S8KVB6</accession>
<dbReference type="SUPFAM" id="SSF48371">
    <property type="entry name" value="ARM repeat"/>
    <property type="match status" value="1"/>
</dbReference>
<feature type="compositionally biased region" description="Gly residues" evidence="1">
    <location>
        <begin position="171"/>
        <end position="187"/>
    </location>
</feature>
<dbReference type="AlphaFoldDB" id="A0A4S8KVB6"/>
<dbReference type="Proteomes" id="UP000297245">
    <property type="component" value="Unassembled WGS sequence"/>
</dbReference>
<evidence type="ECO:0000256" key="1">
    <source>
        <dbReference type="SAM" id="MobiDB-lite"/>
    </source>
</evidence>